<organism evidence="3 4">
    <name type="scientific">Actinoallomurus acaciae</name>
    <dbReference type="NCBI Taxonomy" id="502577"/>
    <lineage>
        <taxon>Bacteria</taxon>
        <taxon>Bacillati</taxon>
        <taxon>Actinomycetota</taxon>
        <taxon>Actinomycetes</taxon>
        <taxon>Streptosporangiales</taxon>
        <taxon>Thermomonosporaceae</taxon>
        <taxon>Actinoallomurus</taxon>
    </lineage>
</organism>
<reference evidence="3 4" key="1">
    <citation type="submission" date="2024-09" db="EMBL/GenBank/DDBJ databases">
        <authorList>
            <person name="Sun Q."/>
            <person name="Mori K."/>
        </authorList>
    </citation>
    <scope>NUCLEOTIDE SEQUENCE [LARGE SCALE GENOMIC DNA]</scope>
    <source>
        <strain evidence="3 4">TBRC 0563</strain>
    </source>
</reference>
<proteinExistence type="predicted"/>
<protein>
    <submittedName>
        <fullName evidence="3">Uncharacterized protein</fullName>
    </submittedName>
</protein>
<dbReference type="RefSeq" id="WP_378212874.1">
    <property type="nucleotide sequence ID" value="NZ_JBHLZP010000786.1"/>
</dbReference>
<evidence type="ECO:0000313" key="4">
    <source>
        <dbReference type="Proteomes" id="UP001589627"/>
    </source>
</evidence>
<accession>A0ABV5YXI3</accession>
<dbReference type="EMBL" id="JBHLZP010000786">
    <property type="protein sequence ID" value="MFB9839705.1"/>
    <property type="molecule type" value="Genomic_DNA"/>
</dbReference>
<feature type="chain" id="PRO_5047262957" evidence="2">
    <location>
        <begin position="21"/>
        <end position="176"/>
    </location>
</feature>
<dbReference type="PROSITE" id="PS51257">
    <property type="entry name" value="PROKAR_LIPOPROTEIN"/>
    <property type="match status" value="1"/>
</dbReference>
<evidence type="ECO:0000313" key="3">
    <source>
        <dbReference type="EMBL" id="MFB9839705.1"/>
    </source>
</evidence>
<feature type="signal peptide" evidence="2">
    <location>
        <begin position="1"/>
        <end position="20"/>
    </location>
</feature>
<sequence>MRILQGGLLLASGAALLLTAACGSSSGDKAAASPSGSASSSGFAAYAACLKQHGVNIPTARPSGRPSGGGRGFFGGGNQQAVQACRSLAPQGGRFGGQGMQELQAYRSCLSDHGVKLPTPTPGAQRTPGAERTPGARRSPGAGFLGGLNTTDPKVAKAVKTCKPLLPTFSPRPSPS</sequence>
<name>A0ABV5YXI3_9ACTN</name>
<keyword evidence="2" id="KW-0732">Signal</keyword>
<evidence type="ECO:0000256" key="2">
    <source>
        <dbReference type="SAM" id="SignalP"/>
    </source>
</evidence>
<feature type="region of interest" description="Disordered" evidence="1">
    <location>
        <begin position="57"/>
        <end position="76"/>
    </location>
</feature>
<keyword evidence="4" id="KW-1185">Reference proteome</keyword>
<gene>
    <name evidence="3" type="ORF">ACFFNX_46930</name>
</gene>
<feature type="region of interest" description="Disordered" evidence="1">
    <location>
        <begin position="116"/>
        <end position="153"/>
    </location>
</feature>
<dbReference type="Proteomes" id="UP001589627">
    <property type="component" value="Unassembled WGS sequence"/>
</dbReference>
<comment type="caution">
    <text evidence="3">The sequence shown here is derived from an EMBL/GenBank/DDBJ whole genome shotgun (WGS) entry which is preliminary data.</text>
</comment>
<feature type="compositionally biased region" description="Gly residues" evidence="1">
    <location>
        <begin position="66"/>
        <end position="76"/>
    </location>
</feature>
<evidence type="ECO:0000256" key="1">
    <source>
        <dbReference type="SAM" id="MobiDB-lite"/>
    </source>
</evidence>